<accession>A0A4R1QQH0</accession>
<dbReference type="GO" id="GO:0005576">
    <property type="term" value="C:extracellular region"/>
    <property type="evidence" value="ECO:0007669"/>
    <property type="project" value="TreeGrafter"/>
</dbReference>
<comment type="caution">
    <text evidence="11">The sequence shown here is derived from an EMBL/GenBank/DDBJ whole genome shotgun (WGS) entry which is preliminary data.</text>
</comment>
<evidence type="ECO:0000313" key="11">
    <source>
        <dbReference type="EMBL" id="TCL53014.1"/>
    </source>
</evidence>
<dbReference type="FunFam" id="2.40.440.10:FF:000003">
    <property type="entry name" value="L,D-transpeptidase YciB"/>
    <property type="match status" value="1"/>
</dbReference>
<dbReference type="CDD" id="cd16913">
    <property type="entry name" value="YkuD_like"/>
    <property type="match status" value="1"/>
</dbReference>
<dbReference type="UniPathway" id="UPA00219"/>
<dbReference type="RefSeq" id="WP_132946944.1">
    <property type="nucleotide sequence ID" value="NZ_BSVG01000001.1"/>
</dbReference>
<proteinExistence type="inferred from homology"/>
<comment type="similarity">
    <text evidence="2">Belongs to the YkuD family.</text>
</comment>
<evidence type="ECO:0000313" key="12">
    <source>
        <dbReference type="Proteomes" id="UP000295658"/>
    </source>
</evidence>
<dbReference type="OrthoDB" id="9787225at2"/>
<dbReference type="SUPFAM" id="SSF141523">
    <property type="entry name" value="L,D-transpeptidase catalytic domain-like"/>
    <property type="match status" value="1"/>
</dbReference>
<dbReference type="Proteomes" id="UP000295658">
    <property type="component" value="Unassembled WGS sequence"/>
</dbReference>
<dbReference type="PANTHER" id="PTHR30582">
    <property type="entry name" value="L,D-TRANSPEPTIDASE"/>
    <property type="match status" value="1"/>
</dbReference>
<feature type="domain" description="L,D-TPase catalytic" evidence="10">
    <location>
        <begin position="26"/>
        <end position="150"/>
    </location>
</feature>
<reference evidence="11 12" key="1">
    <citation type="submission" date="2019-03" db="EMBL/GenBank/DDBJ databases">
        <title>Genomic Encyclopedia of Type Strains, Phase IV (KMG-IV): sequencing the most valuable type-strain genomes for metagenomic binning, comparative biology and taxonomic classification.</title>
        <authorList>
            <person name="Goeker M."/>
        </authorList>
    </citation>
    <scope>NUCLEOTIDE SEQUENCE [LARGE SCALE GENOMIC DNA]</scope>
    <source>
        <strain evidence="11 12">DSM 24979</strain>
    </source>
</reference>
<dbReference type="InterPro" id="IPR050979">
    <property type="entry name" value="LD-transpeptidase"/>
</dbReference>
<dbReference type="AlphaFoldDB" id="A0A4R1QQH0"/>
<keyword evidence="4" id="KW-0378">Hydrolase</keyword>
<dbReference type="PANTHER" id="PTHR30582:SF4">
    <property type="entry name" value="L,D-TRANSPEPTIDASE YQJB-RELATED"/>
    <property type="match status" value="1"/>
</dbReference>
<name>A0A4R1QQH0_9BACL</name>
<evidence type="ECO:0000256" key="6">
    <source>
        <dbReference type="ARBA" id="ARBA00022984"/>
    </source>
</evidence>
<evidence type="ECO:0000256" key="2">
    <source>
        <dbReference type="ARBA" id="ARBA00005992"/>
    </source>
</evidence>
<evidence type="ECO:0000256" key="5">
    <source>
        <dbReference type="ARBA" id="ARBA00022960"/>
    </source>
</evidence>
<evidence type="ECO:0000256" key="9">
    <source>
        <dbReference type="PROSITE-ProRule" id="PRU01373"/>
    </source>
</evidence>
<sequence>MPLLLALFLLISPLWPLGQNPRVGDPMLIVNKQTNQLAFIRNGKIENVYRVATGKTNQLTPEGLFTVTVKAINPYYRKKNIPGGAPNNPLGSRWIGFDAKGTEGRTYGIHGTNAPSSIGRYISQGCIRMHNREIEALFPKVPIGTKVAVVKSYQSFEQLGKQYGAIKR</sequence>
<dbReference type="GO" id="GO:0071972">
    <property type="term" value="F:peptidoglycan L,D-transpeptidase activity"/>
    <property type="evidence" value="ECO:0007669"/>
    <property type="project" value="TreeGrafter"/>
</dbReference>
<protein>
    <submittedName>
        <fullName evidence="11">L,D-transpeptidase-like protein</fullName>
    </submittedName>
</protein>
<evidence type="ECO:0000256" key="7">
    <source>
        <dbReference type="ARBA" id="ARBA00023316"/>
    </source>
</evidence>
<keyword evidence="3" id="KW-0808">Transferase</keyword>
<feature type="active site" description="Proton donor/acceptor" evidence="9">
    <location>
        <position position="110"/>
    </location>
</feature>
<dbReference type="InterPro" id="IPR038063">
    <property type="entry name" value="Transpep_catalytic_dom"/>
</dbReference>
<dbReference type="Gene3D" id="2.40.440.10">
    <property type="entry name" value="L,D-transpeptidase catalytic domain-like"/>
    <property type="match status" value="1"/>
</dbReference>
<evidence type="ECO:0000256" key="1">
    <source>
        <dbReference type="ARBA" id="ARBA00004752"/>
    </source>
</evidence>
<gene>
    <name evidence="11" type="ORF">EDD69_10118</name>
</gene>
<dbReference type="GO" id="GO:0008360">
    <property type="term" value="P:regulation of cell shape"/>
    <property type="evidence" value="ECO:0007669"/>
    <property type="project" value="UniProtKB-UniRule"/>
</dbReference>
<dbReference type="GO" id="GO:0071555">
    <property type="term" value="P:cell wall organization"/>
    <property type="evidence" value="ECO:0007669"/>
    <property type="project" value="UniProtKB-UniRule"/>
</dbReference>
<comment type="pathway">
    <text evidence="8">Glycan biosynthesis.</text>
</comment>
<evidence type="ECO:0000256" key="3">
    <source>
        <dbReference type="ARBA" id="ARBA00022679"/>
    </source>
</evidence>
<dbReference type="InterPro" id="IPR005490">
    <property type="entry name" value="LD_TPept_cat_dom"/>
</dbReference>
<dbReference type="GO" id="GO:0016740">
    <property type="term" value="F:transferase activity"/>
    <property type="evidence" value="ECO:0007669"/>
    <property type="project" value="UniProtKB-KW"/>
</dbReference>
<evidence type="ECO:0000256" key="8">
    <source>
        <dbReference type="ARBA" id="ARBA00060592"/>
    </source>
</evidence>
<dbReference type="EMBL" id="SLUL01000001">
    <property type="protein sequence ID" value="TCL53014.1"/>
    <property type="molecule type" value="Genomic_DNA"/>
</dbReference>
<dbReference type="PROSITE" id="PS52029">
    <property type="entry name" value="LD_TPASE"/>
    <property type="match status" value="1"/>
</dbReference>
<evidence type="ECO:0000259" key="10">
    <source>
        <dbReference type="PROSITE" id="PS52029"/>
    </source>
</evidence>
<dbReference type="GO" id="GO:0018104">
    <property type="term" value="P:peptidoglycan-protein cross-linking"/>
    <property type="evidence" value="ECO:0007669"/>
    <property type="project" value="TreeGrafter"/>
</dbReference>
<keyword evidence="12" id="KW-1185">Reference proteome</keyword>
<keyword evidence="6 9" id="KW-0573">Peptidoglycan synthesis</keyword>
<organism evidence="11 12">
    <name type="scientific">Thermolongibacillus altinsuensis</name>
    <dbReference type="NCBI Taxonomy" id="575256"/>
    <lineage>
        <taxon>Bacteria</taxon>
        <taxon>Bacillati</taxon>
        <taxon>Bacillota</taxon>
        <taxon>Bacilli</taxon>
        <taxon>Bacillales</taxon>
        <taxon>Anoxybacillaceae</taxon>
        <taxon>Thermolongibacillus</taxon>
    </lineage>
</organism>
<feature type="active site" description="Nucleophile" evidence="9">
    <location>
        <position position="126"/>
    </location>
</feature>
<dbReference type="Pfam" id="PF03734">
    <property type="entry name" value="YkuD"/>
    <property type="match status" value="1"/>
</dbReference>
<comment type="pathway">
    <text evidence="1 9">Cell wall biogenesis; peptidoglycan biosynthesis.</text>
</comment>
<keyword evidence="5 9" id="KW-0133">Cell shape</keyword>
<keyword evidence="7 9" id="KW-0961">Cell wall biogenesis/degradation</keyword>
<evidence type="ECO:0000256" key="4">
    <source>
        <dbReference type="ARBA" id="ARBA00022801"/>
    </source>
</evidence>